<dbReference type="GO" id="GO:0015030">
    <property type="term" value="C:Cajal body"/>
    <property type="evidence" value="ECO:0007669"/>
    <property type="project" value="TreeGrafter"/>
</dbReference>
<dbReference type="GO" id="GO:0030576">
    <property type="term" value="P:Cajal body organization"/>
    <property type="evidence" value="ECO:0007669"/>
    <property type="project" value="TreeGrafter"/>
</dbReference>
<proteinExistence type="predicted"/>
<dbReference type="EMBL" id="CANHGI010000001">
    <property type="protein sequence ID" value="CAI5438642.1"/>
    <property type="molecule type" value="Genomic_DNA"/>
</dbReference>
<protein>
    <submittedName>
        <fullName evidence="1">Uncharacterized protein</fullName>
    </submittedName>
</protein>
<dbReference type="InterPro" id="IPR015943">
    <property type="entry name" value="WD40/YVTN_repeat-like_dom_sf"/>
</dbReference>
<dbReference type="OrthoDB" id="239865at2759"/>
<sequence>MDEILAVVEELITKTVEKEKRISYRAKTSGLGALLESLRNHETQNDEPSAKIAKIEDQKEKPLNRKERRALKQAEFQEKYEQSKKEEVIIVPKIYEKAVPPKFYLDKSDDCSYQDYKASFGYSATRSNNYLRYSKLNKSGNRAAVASQDRYIRIYNDLENDFKPSWKHSLGGLIYDIEWINDENIATTSKGHPIQLWNSENGERLCSYVGKDNADAVDSAFSIGVLGNKYILGGYKKDIKFWDIEIPGKPLYTLPYIDKFYKTGLTGRAMSFSSDPLNSSQFVAVGCSDRISVYADNCNYSVMTFSTNGRGYTYVKYSEDSTKIYASERKGDIHCYDLRMNMLVQVLKREMNENHRTIFDIDVSRHLLYSGTSSGEIQAFDLGDISEILEPISKIKISSKCVPCVSINSENQKVIACSGERIFPQIDLSDEDENEENISSVSLYSSNSLHLLNVFFEK</sequence>
<dbReference type="InterPro" id="IPR051150">
    <property type="entry name" value="SWT21/TCAB1_mRNA_Telomere"/>
</dbReference>
<accession>A0A9P1I4M8</accession>
<evidence type="ECO:0000313" key="1">
    <source>
        <dbReference type="EMBL" id="CAI5438642.1"/>
    </source>
</evidence>
<dbReference type="SUPFAM" id="SSF50978">
    <property type="entry name" value="WD40 repeat-like"/>
    <property type="match status" value="1"/>
</dbReference>
<dbReference type="AlphaFoldDB" id="A0A9P1I4M8"/>
<organism evidence="1 2">
    <name type="scientific">Caenorhabditis angaria</name>
    <dbReference type="NCBI Taxonomy" id="860376"/>
    <lineage>
        <taxon>Eukaryota</taxon>
        <taxon>Metazoa</taxon>
        <taxon>Ecdysozoa</taxon>
        <taxon>Nematoda</taxon>
        <taxon>Chromadorea</taxon>
        <taxon>Rhabditida</taxon>
        <taxon>Rhabditina</taxon>
        <taxon>Rhabditomorpha</taxon>
        <taxon>Rhabditoidea</taxon>
        <taxon>Rhabditidae</taxon>
        <taxon>Peloderinae</taxon>
        <taxon>Caenorhabditis</taxon>
    </lineage>
</organism>
<dbReference type="PANTHER" id="PTHR13211">
    <property type="entry name" value="TELOMERASE CAJAL BODY PROTEIN 1"/>
    <property type="match status" value="1"/>
</dbReference>
<name>A0A9P1I4M8_9PELO</name>
<dbReference type="GO" id="GO:0003723">
    <property type="term" value="F:RNA binding"/>
    <property type="evidence" value="ECO:0007669"/>
    <property type="project" value="TreeGrafter"/>
</dbReference>
<dbReference type="PANTHER" id="PTHR13211:SF0">
    <property type="entry name" value="TELOMERASE CAJAL BODY PROTEIN 1"/>
    <property type="match status" value="1"/>
</dbReference>
<comment type="caution">
    <text evidence="1">The sequence shown here is derived from an EMBL/GenBank/DDBJ whole genome shotgun (WGS) entry which is preliminary data.</text>
</comment>
<dbReference type="InterPro" id="IPR036322">
    <property type="entry name" value="WD40_repeat_dom_sf"/>
</dbReference>
<gene>
    <name evidence="1" type="ORF">CAMP_LOCUS1279</name>
</gene>
<evidence type="ECO:0000313" key="2">
    <source>
        <dbReference type="Proteomes" id="UP001152747"/>
    </source>
</evidence>
<keyword evidence="2" id="KW-1185">Reference proteome</keyword>
<dbReference type="Proteomes" id="UP001152747">
    <property type="component" value="Unassembled WGS sequence"/>
</dbReference>
<dbReference type="Gene3D" id="2.130.10.10">
    <property type="entry name" value="YVTN repeat-like/Quinoprotein amine dehydrogenase"/>
    <property type="match status" value="1"/>
</dbReference>
<reference evidence="1" key="1">
    <citation type="submission" date="2022-11" db="EMBL/GenBank/DDBJ databases">
        <authorList>
            <person name="Kikuchi T."/>
        </authorList>
    </citation>
    <scope>NUCLEOTIDE SEQUENCE</scope>
    <source>
        <strain evidence="1">PS1010</strain>
    </source>
</reference>